<evidence type="ECO:0000256" key="2">
    <source>
        <dbReference type="ARBA" id="ARBA00003299"/>
    </source>
</evidence>
<dbReference type="InterPro" id="IPR016035">
    <property type="entry name" value="Acyl_Trfase/lysoPLipase"/>
</dbReference>
<dbReference type="SMART" id="SM00823">
    <property type="entry name" value="PKS_PP"/>
    <property type="match status" value="3"/>
</dbReference>
<dbReference type="InterPro" id="IPR001242">
    <property type="entry name" value="Condensation_dom"/>
</dbReference>
<dbReference type="SUPFAM" id="SSF53901">
    <property type="entry name" value="Thiolase-like"/>
    <property type="match status" value="1"/>
</dbReference>
<dbReference type="Gene3D" id="1.10.1200.10">
    <property type="entry name" value="ACP-like"/>
    <property type="match status" value="2"/>
</dbReference>
<dbReference type="Gene3D" id="3.30.300.30">
    <property type="match status" value="2"/>
</dbReference>
<dbReference type="InterPro" id="IPR005814">
    <property type="entry name" value="Aminotrans_3"/>
</dbReference>
<dbReference type="GO" id="GO:0006633">
    <property type="term" value="P:fatty acid biosynthetic process"/>
    <property type="evidence" value="ECO:0007669"/>
    <property type="project" value="InterPro"/>
</dbReference>
<keyword evidence="16" id="KW-0472">Membrane</keyword>
<dbReference type="GO" id="GO:0004315">
    <property type="term" value="F:3-oxoacyl-[acyl-carrier-protein] synthase activity"/>
    <property type="evidence" value="ECO:0007669"/>
    <property type="project" value="InterPro"/>
</dbReference>
<evidence type="ECO:0000256" key="9">
    <source>
        <dbReference type="ARBA" id="ARBA00022598"/>
    </source>
</evidence>
<comment type="similarity">
    <text evidence="5">Belongs to the ATP-dependent AMP-binding enzyme family.</text>
</comment>
<dbReference type="Pfam" id="PF00550">
    <property type="entry name" value="PP-binding"/>
    <property type="match status" value="3"/>
</dbReference>
<dbReference type="Gene3D" id="3.30.559.10">
    <property type="entry name" value="Chloramphenicol acetyltransferase-like domain"/>
    <property type="match status" value="1"/>
</dbReference>
<dbReference type="InterPro" id="IPR032821">
    <property type="entry name" value="PKS_assoc"/>
</dbReference>
<feature type="domain" description="Ketosynthase family 3 (KS3)" evidence="18">
    <location>
        <begin position="667"/>
        <end position="1085"/>
    </location>
</feature>
<dbReference type="FunFam" id="3.40.47.10:FF:000019">
    <property type="entry name" value="Polyketide synthase type I"/>
    <property type="match status" value="1"/>
</dbReference>
<dbReference type="Proteomes" id="UP000304148">
    <property type="component" value="Chromosome"/>
</dbReference>
<dbReference type="PANTHER" id="PTHR43775:SF37">
    <property type="entry name" value="SI:DKEY-61P9.11"/>
    <property type="match status" value="1"/>
</dbReference>
<dbReference type="InterPro" id="IPR036736">
    <property type="entry name" value="ACP-like_sf"/>
</dbReference>
<dbReference type="InterPro" id="IPR045851">
    <property type="entry name" value="AMP-bd_C_sf"/>
</dbReference>
<dbReference type="GO" id="GO:0043041">
    <property type="term" value="P:amino acid activation for nonribosomal peptide biosynthetic process"/>
    <property type="evidence" value="ECO:0007669"/>
    <property type="project" value="UniProtKB-ARBA"/>
</dbReference>
<evidence type="ECO:0000259" key="18">
    <source>
        <dbReference type="PROSITE" id="PS52004"/>
    </source>
</evidence>
<keyword evidence="16" id="KW-0812">Transmembrane</keyword>
<dbReference type="InterPro" id="IPR015422">
    <property type="entry name" value="PyrdxlP-dep_Trfase_small"/>
</dbReference>
<dbReference type="Gene3D" id="3.40.50.12780">
    <property type="entry name" value="N-terminal domain of ligase-like"/>
    <property type="match status" value="2"/>
</dbReference>
<dbReference type="InterPro" id="IPR010071">
    <property type="entry name" value="AA_adenyl_dom"/>
</dbReference>
<dbReference type="SUPFAM" id="SSF56801">
    <property type="entry name" value="Acetyl-CoA synthetase-like"/>
    <property type="match status" value="2"/>
</dbReference>
<dbReference type="InterPro" id="IPR023213">
    <property type="entry name" value="CAT-like_dom_sf"/>
</dbReference>
<dbReference type="CDD" id="cd19531">
    <property type="entry name" value="LCL_NRPS-like"/>
    <property type="match status" value="1"/>
</dbReference>
<evidence type="ECO:0000313" key="20">
    <source>
        <dbReference type="Proteomes" id="UP000304148"/>
    </source>
</evidence>
<evidence type="ECO:0000256" key="10">
    <source>
        <dbReference type="ARBA" id="ARBA00022679"/>
    </source>
</evidence>
<dbReference type="FunFam" id="3.40.50.980:FF:000001">
    <property type="entry name" value="Non-ribosomal peptide synthetase"/>
    <property type="match status" value="1"/>
</dbReference>
<dbReference type="CDD" id="cd00610">
    <property type="entry name" value="OAT_like"/>
    <property type="match status" value="1"/>
</dbReference>
<dbReference type="CDD" id="cd00833">
    <property type="entry name" value="PKS"/>
    <property type="match status" value="1"/>
</dbReference>
<dbReference type="PROSITE" id="PS00012">
    <property type="entry name" value="PHOSPHOPANTETHEINE"/>
    <property type="match status" value="3"/>
</dbReference>
<dbReference type="Pfam" id="PF00698">
    <property type="entry name" value="Acyl_transf_1"/>
    <property type="match status" value="1"/>
</dbReference>
<evidence type="ECO:0000256" key="7">
    <source>
        <dbReference type="ARBA" id="ARBA00022490"/>
    </source>
</evidence>
<evidence type="ECO:0000256" key="14">
    <source>
        <dbReference type="ARBA" id="ARBA00023268"/>
    </source>
</evidence>
<dbReference type="InterPro" id="IPR014031">
    <property type="entry name" value="Ketoacyl_synth_C"/>
</dbReference>
<dbReference type="InterPro" id="IPR009081">
    <property type="entry name" value="PP-bd_ACP"/>
</dbReference>
<dbReference type="Pfam" id="PF00668">
    <property type="entry name" value="Condensation"/>
    <property type="match status" value="1"/>
</dbReference>
<dbReference type="SMART" id="SM01294">
    <property type="entry name" value="PKS_PP_betabranch"/>
    <property type="match status" value="1"/>
</dbReference>
<dbReference type="SUPFAM" id="SSF53383">
    <property type="entry name" value="PLP-dependent transferases"/>
    <property type="match status" value="1"/>
</dbReference>
<protein>
    <submittedName>
        <fullName evidence="19">Amino acid adenylation domain-containing protein</fullName>
    </submittedName>
</protein>
<dbReference type="Gene3D" id="3.30.70.250">
    <property type="entry name" value="Malonyl-CoA ACP transacylase, ACP-binding"/>
    <property type="match status" value="1"/>
</dbReference>
<accession>A0A383RBI4</accession>
<dbReference type="SUPFAM" id="SSF47336">
    <property type="entry name" value="ACP-like"/>
    <property type="match status" value="3"/>
</dbReference>
<comment type="cofactor">
    <cofactor evidence="1">
        <name>pantetheine 4'-phosphate</name>
        <dbReference type="ChEBI" id="CHEBI:47942"/>
    </cofactor>
</comment>
<dbReference type="PROSITE" id="PS50075">
    <property type="entry name" value="CARRIER"/>
    <property type="match status" value="3"/>
</dbReference>
<dbReference type="Pfam" id="PF16197">
    <property type="entry name" value="KAsynt_C_assoc"/>
    <property type="match status" value="1"/>
</dbReference>
<dbReference type="InterPro" id="IPR016036">
    <property type="entry name" value="Malonyl_transacylase_ACP-bd"/>
</dbReference>
<dbReference type="InterPro" id="IPR050091">
    <property type="entry name" value="PKS_NRPS_Biosynth_Enz"/>
</dbReference>
<dbReference type="InterPro" id="IPR015421">
    <property type="entry name" value="PyrdxlP-dep_Trfase_major"/>
</dbReference>
<comment type="similarity">
    <text evidence="15">In the C-terminal section; belongs to the NRP synthetase family.</text>
</comment>
<evidence type="ECO:0000256" key="4">
    <source>
        <dbReference type="ARBA" id="ARBA00004789"/>
    </source>
</evidence>
<dbReference type="PANTHER" id="PTHR43775">
    <property type="entry name" value="FATTY ACID SYNTHASE"/>
    <property type="match status" value="1"/>
</dbReference>
<dbReference type="InterPro" id="IPR020845">
    <property type="entry name" value="AMP-binding_CS"/>
</dbReference>
<keyword evidence="11" id="KW-0663">Pyridoxal phosphate</keyword>
<dbReference type="InterPro" id="IPR025110">
    <property type="entry name" value="AMP-bd_C"/>
</dbReference>
<dbReference type="FunFam" id="3.30.300.30:FF:000010">
    <property type="entry name" value="Enterobactin synthetase component F"/>
    <property type="match status" value="1"/>
</dbReference>
<dbReference type="Gene3D" id="3.40.366.10">
    <property type="entry name" value="Malonyl-Coenzyme A Acyl Carrier Protein, domain 2"/>
    <property type="match status" value="1"/>
</dbReference>
<dbReference type="PROSITE" id="PS52004">
    <property type="entry name" value="KS3_2"/>
    <property type="match status" value="1"/>
</dbReference>
<evidence type="ECO:0000256" key="11">
    <source>
        <dbReference type="ARBA" id="ARBA00022898"/>
    </source>
</evidence>
<dbReference type="Pfam" id="PF00202">
    <property type="entry name" value="Aminotran_3"/>
    <property type="match status" value="1"/>
</dbReference>
<dbReference type="FunFam" id="2.30.38.10:FF:000001">
    <property type="entry name" value="Non-ribosomal peptide synthetase PvdI"/>
    <property type="match status" value="1"/>
</dbReference>
<dbReference type="InterPro" id="IPR018201">
    <property type="entry name" value="Ketoacyl_synth_AS"/>
</dbReference>
<dbReference type="Gene3D" id="3.40.50.1820">
    <property type="entry name" value="alpha/beta hydrolase"/>
    <property type="match status" value="1"/>
</dbReference>
<keyword evidence="7" id="KW-0963">Cytoplasm</keyword>
<dbReference type="Pfam" id="PF02801">
    <property type="entry name" value="Ketoacyl-synt_C"/>
    <property type="match status" value="1"/>
</dbReference>
<evidence type="ECO:0000256" key="1">
    <source>
        <dbReference type="ARBA" id="ARBA00001957"/>
    </source>
</evidence>
<name>A0A383RBI4_PAEAL</name>
<dbReference type="Pfam" id="PF00109">
    <property type="entry name" value="ketoacyl-synt"/>
    <property type="match status" value="1"/>
</dbReference>
<dbReference type="InterPro" id="IPR042099">
    <property type="entry name" value="ANL_N_sf"/>
</dbReference>
<dbReference type="SUPFAM" id="SSF55048">
    <property type="entry name" value="Probable ACP-binding domain of malonyl-CoA ACP transacylase"/>
    <property type="match status" value="1"/>
</dbReference>
<dbReference type="PROSITE" id="PS00606">
    <property type="entry name" value="KS3_1"/>
    <property type="match status" value="1"/>
</dbReference>
<keyword evidence="14" id="KW-0511">Multifunctional enzyme</keyword>
<dbReference type="Gene3D" id="3.90.1150.10">
    <property type="entry name" value="Aspartate Aminotransferase, domain 1"/>
    <property type="match status" value="1"/>
</dbReference>
<dbReference type="GO" id="GO:0008483">
    <property type="term" value="F:transaminase activity"/>
    <property type="evidence" value="ECO:0007669"/>
    <property type="project" value="InterPro"/>
</dbReference>
<dbReference type="Pfam" id="PF00501">
    <property type="entry name" value="AMP-binding"/>
    <property type="match status" value="2"/>
</dbReference>
<dbReference type="Gene3D" id="3.40.47.10">
    <property type="match status" value="1"/>
</dbReference>
<dbReference type="GO" id="GO:0017000">
    <property type="term" value="P:antibiotic biosynthetic process"/>
    <property type="evidence" value="ECO:0007669"/>
    <property type="project" value="UniProtKB-KW"/>
</dbReference>
<dbReference type="GO" id="GO:0016874">
    <property type="term" value="F:ligase activity"/>
    <property type="evidence" value="ECO:0007669"/>
    <property type="project" value="UniProtKB-KW"/>
</dbReference>
<dbReference type="GO" id="GO:0005737">
    <property type="term" value="C:cytoplasm"/>
    <property type="evidence" value="ECO:0007669"/>
    <property type="project" value="UniProtKB-SubCell"/>
</dbReference>
<dbReference type="InterPro" id="IPR020841">
    <property type="entry name" value="PKS_Beta-ketoAc_synthase_dom"/>
</dbReference>
<evidence type="ECO:0000256" key="13">
    <source>
        <dbReference type="ARBA" id="ARBA00023194"/>
    </source>
</evidence>
<feature type="transmembrane region" description="Helical" evidence="16">
    <location>
        <begin position="74"/>
        <end position="93"/>
    </location>
</feature>
<evidence type="ECO:0000313" key="19">
    <source>
        <dbReference type="EMBL" id="SYX83894.1"/>
    </source>
</evidence>
<evidence type="ECO:0000256" key="16">
    <source>
        <dbReference type="SAM" id="Phobius"/>
    </source>
</evidence>
<keyword evidence="10" id="KW-0808">Transferase</keyword>
<dbReference type="Gene3D" id="3.40.640.10">
    <property type="entry name" value="Type I PLP-dependent aspartate aminotransferase-like (Major domain)"/>
    <property type="match status" value="1"/>
</dbReference>
<dbReference type="FunFam" id="3.40.50.12780:FF:000012">
    <property type="entry name" value="Non-ribosomal peptide synthetase"/>
    <property type="match status" value="1"/>
</dbReference>
<evidence type="ECO:0000256" key="6">
    <source>
        <dbReference type="ARBA" id="ARBA00022450"/>
    </source>
</evidence>
<dbReference type="InterPro" id="IPR016039">
    <property type="entry name" value="Thiolase-like"/>
</dbReference>
<dbReference type="GO" id="GO:0030170">
    <property type="term" value="F:pyridoxal phosphate binding"/>
    <property type="evidence" value="ECO:0007669"/>
    <property type="project" value="InterPro"/>
</dbReference>
<proteinExistence type="inferred from homology"/>
<dbReference type="CDD" id="cd17643">
    <property type="entry name" value="A_NRPS_Cytc1-like"/>
    <property type="match status" value="1"/>
</dbReference>
<dbReference type="GO" id="GO:0044550">
    <property type="term" value="P:secondary metabolite biosynthetic process"/>
    <property type="evidence" value="ECO:0007669"/>
    <property type="project" value="UniProtKB-ARBA"/>
</dbReference>
<dbReference type="InterPro" id="IPR001227">
    <property type="entry name" value="Ac_transferase_dom_sf"/>
</dbReference>
<evidence type="ECO:0000256" key="12">
    <source>
        <dbReference type="ARBA" id="ARBA00023054"/>
    </source>
</evidence>
<keyword evidence="13" id="KW-0045">Antibiotic biosynthesis</keyword>
<dbReference type="InterPro" id="IPR014030">
    <property type="entry name" value="Ketoacyl_synth_N"/>
</dbReference>
<dbReference type="GO" id="GO:0004312">
    <property type="term" value="F:fatty acid synthase activity"/>
    <property type="evidence" value="ECO:0007669"/>
    <property type="project" value="TreeGrafter"/>
</dbReference>
<dbReference type="SMART" id="SM00827">
    <property type="entry name" value="PKS_AT"/>
    <property type="match status" value="1"/>
</dbReference>
<dbReference type="Gene3D" id="3.30.559.30">
    <property type="entry name" value="Nonribosomal peptide synthetase, condensation domain"/>
    <property type="match status" value="1"/>
</dbReference>
<dbReference type="InterPro" id="IPR006162">
    <property type="entry name" value="Ppantetheine_attach_site"/>
</dbReference>
<dbReference type="InterPro" id="IPR029058">
    <property type="entry name" value="AB_hydrolase_fold"/>
</dbReference>
<comment type="function">
    <text evidence="2">Involved in some intermediate steps for the synthesis of the antibiotic polyketide bacillaene which is involved in secondary metabolism.</text>
</comment>
<keyword evidence="12" id="KW-0175">Coiled coil</keyword>
<dbReference type="SUPFAM" id="SSF52777">
    <property type="entry name" value="CoA-dependent acyltransferases"/>
    <property type="match status" value="2"/>
</dbReference>
<dbReference type="Gene3D" id="3.30.70.3290">
    <property type="match status" value="1"/>
</dbReference>
<keyword evidence="9" id="KW-0436">Ligase</keyword>
<dbReference type="InterPro" id="IPR014043">
    <property type="entry name" value="Acyl_transferase_dom"/>
</dbReference>
<evidence type="ECO:0000256" key="15">
    <source>
        <dbReference type="ARBA" id="ARBA00029443"/>
    </source>
</evidence>
<evidence type="ECO:0000256" key="3">
    <source>
        <dbReference type="ARBA" id="ARBA00004496"/>
    </source>
</evidence>
<dbReference type="InterPro" id="IPR000873">
    <property type="entry name" value="AMP-dep_synth/lig_dom"/>
</dbReference>
<evidence type="ECO:0000256" key="5">
    <source>
        <dbReference type="ARBA" id="ARBA00006432"/>
    </source>
</evidence>
<dbReference type="Pfam" id="PF13193">
    <property type="entry name" value="AMP-binding_C"/>
    <property type="match status" value="1"/>
</dbReference>
<keyword evidence="6" id="KW-0596">Phosphopantetheine</keyword>
<dbReference type="EMBL" id="LS992241">
    <property type="protein sequence ID" value="SYX83894.1"/>
    <property type="molecule type" value="Genomic_DNA"/>
</dbReference>
<dbReference type="InterPro" id="IPR020806">
    <property type="entry name" value="PKS_PP-bd"/>
</dbReference>
<dbReference type="SUPFAM" id="SSF52151">
    <property type="entry name" value="FabD/lysophospholipase-like"/>
    <property type="match status" value="1"/>
</dbReference>
<keyword evidence="16" id="KW-1133">Transmembrane helix</keyword>
<feature type="domain" description="Carrier" evidence="17">
    <location>
        <begin position="571"/>
        <end position="651"/>
    </location>
</feature>
<gene>
    <name evidence="19" type="ORF">PBLR_12316</name>
</gene>
<dbReference type="PROSITE" id="PS00455">
    <property type="entry name" value="AMP_BINDING"/>
    <property type="match status" value="2"/>
</dbReference>
<dbReference type="FunFam" id="3.40.50.980:FF:000002">
    <property type="entry name" value="Enterobactin synthetase component F"/>
    <property type="match status" value="1"/>
</dbReference>
<feature type="domain" description="Carrier" evidence="17">
    <location>
        <begin position="3198"/>
        <end position="3273"/>
    </location>
</feature>
<dbReference type="InterPro" id="IPR015424">
    <property type="entry name" value="PyrdxlP-dep_Trfase"/>
</dbReference>
<reference evidence="20" key="1">
    <citation type="submission" date="2018-08" db="EMBL/GenBank/DDBJ databases">
        <authorList>
            <person name="Chevrot R."/>
        </authorList>
    </citation>
    <scope>NUCLEOTIDE SEQUENCE [LARGE SCALE GENOMIC DNA]</scope>
</reference>
<dbReference type="GO" id="GO:0031177">
    <property type="term" value="F:phosphopantetheine binding"/>
    <property type="evidence" value="ECO:0007669"/>
    <property type="project" value="InterPro"/>
</dbReference>
<feature type="domain" description="Carrier" evidence="17">
    <location>
        <begin position="1555"/>
        <end position="1633"/>
    </location>
</feature>
<comment type="subcellular location">
    <subcellularLocation>
        <location evidence="3">Cytoplasm</location>
    </subcellularLocation>
</comment>
<dbReference type="NCBIfam" id="TIGR01733">
    <property type="entry name" value="AA-adenyl-dom"/>
    <property type="match status" value="1"/>
</dbReference>
<keyword evidence="8" id="KW-0597">Phosphoprotein</keyword>
<evidence type="ECO:0000259" key="17">
    <source>
        <dbReference type="PROSITE" id="PS50075"/>
    </source>
</evidence>
<dbReference type="FunFam" id="1.10.1200.10:FF:000005">
    <property type="entry name" value="Nonribosomal peptide synthetase 1"/>
    <property type="match status" value="1"/>
</dbReference>
<organism evidence="19 20">
    <name type="scientific">Paenibacillus alvei</name>
    <name type="common">Bacillus alvei</name>
    <dbReference type="NCBI Taxonomy" id="44250"/>
    <lineage>
        <taxon>Bacteria</taxon>
        <taxon>Bacillati</taxon>
        <taxon>Bacillota</taxon>
        <taxon>Bacilli</taxon>
        <taxon>Bacillales</taxon>
        <taxon>Paenibacillaceae</taxon>
        <taxon>Paenibacillus</taxon>
    </lineage>
</organism>
<comment type="pathway">
    <text evidence="4">Antibiotic biosynthesis; bacillaene biosynthesis.</text>
</comment>
<sequence>MNESESALIQAVRNVRENHVHGVTLITGDRQERFYSYKQVFDNALMYLHTLQAHGIRAGDELVFQLNDDGSEHFIFLFWACILGGIIAVPVSVGSNAEHKNKFFKIWDTLQNPYLATSPPVIERLRAHASDNRQTLHDMDVIADKTVYLEALECSLPAHGTIHQGSSRSIAFIQFSSGSTGNPKGVIVTHENVYSNTRAINNRFGTRDGDSFLSWMPLTHDMGLIAFHITPLIKGVNQYIMPTSVFIRRPTLWFKKINDHNITITSSPNFGYKYFLKMFKPEIAADWDLSRLRIIVNGAEPISSELCNEFLDKMAPYGLQRTSIRPAYGLAEATVAVSLSDGKTEFAPIHLDRSLLNIGQEISISDRSTEHTLTFVEVGHAIDDCAIRICDDHDRILPDKVIGHIQIQGKNVTAGYYNNRETTADMFTADQWVRTGDLGFFIDGSLVMTGRYKDMIIVNGQNIYPHDIERAAEEVEGVELGKIAACGVYNKERGEDDIVVFVVSKKNDTHFASLSECLEDHLFQRGGWKITKVIPIRQMPKTTSGKVQRYKLAQNYAASQAKESDDRSPAPASTERKSSCLELIMAYLHHHCNAKTNLSEHESFVRFGLDSLEAVRMIDHVADRLGMALSPALVWDYPTPNKLAQYLDSIASQPSVQEPGAERGSIDDSIAIVGMEGKFPGADGIAAYWELLKGGKNAISDMDDKRKLLCGINPDFHMFGGFLEGIEQFDSEFFAISPREAASMDPQQRLLLEVTWRAFENANINPAHLKGSATGVFIGASATDYIYLPKPKKMNESEPYQVSGGALSIIANRISYFYDFRGPSMCIDSACSSSLVAIHYASQSLLNGECDAAVAGGVNLLLSASITEGLQEAKMLSEDGSCKTFDDRANGYVRGEGCGVVILKRLKDAIADGDRIHAVIKGTAVNQDGRSNGLTAPNGIAQRQVIRKAIEQAQLKPADIGYVEAHGTGTPLGDPIEAEAIKEIYGCPSAGFNDDDICYLGSVKTNIGHLEAAAGIAGLIKTVLAIQHGEIPAHLHMTKLNRYISLDRSRLHIPVETESWIKPVKAAGVSSFGFGGTNAHVIVQEAPARNDKRANNAMESRTHLLTLSSPTAEGLVRLASTYDSYLQHAASEQLGAICGTANTRRTAFLHRASFVGRSLEEIHEKVRSFSARGIDGIAGSLVHSPKIVFMFTGQGSQYVNMARGLYANSEVFRMNMNRCADLVKERLDHSILDVIYDVENKSASALLHRTDYTQCALFAIEYSLAQVWLSLGIKPAAVVGHSVGEYVAACIAGVFSLDDALAVVAERGKLMTQKCDPGAMAAVMGDTEEMESVLRAHPNVEISAINSSNNFVIAGTPDDVAEATGHLQRAGVHTVPLEVNYGFHSHLVEPMLQDYYDVIKGLQFNPPQIPLVSNVTGEFIGSITAEYWIRHTREAVRFKDSLYTLANDGCNIFLEIGAHAVLSRIGQREFNDGAYKWIPSLLKGRDDEFALLEAVGNLYVVGGKVQFEALYQLDTHECAQLPNYPFAYSKCWLGGHMNPESPEEEKLVKTTQDSNIRTSIMMEIKGIFAQLLNQDVARIDENLPLLEMGADSLILMDVIQKVKNKYGVTFSARDFFTEITSISKLCAAIESVIPHDAPPALTEQLPTPSAVDSLSLTLSKSTAVDSPSPVLSNSMHNESGLLGLMSEQLASMERVIQYQLSFIHNQPQNETAVHPSTTAINQAPNGSTAHPSTMAIRPESHAAPSMPTTSEKAWVPYQRWQDQKEENVTGMQEQYARALVARLADKTKKSKEWIAKHRPVFADYRGASGFRFSTKEVHYLPVVDHAKGSRFWDKDGNEYIDLTMGFGVNFFGHAPEFIDDAIKRELQNGYALGPQSGIAGEVADLIHQITGMDRSTFCNSGTEAVMASLRLARAVTGKNKIAMFAGSYHGTYDGVLASMFNRPGSNGASPMAPGIPAGITEDVMILEYNNPKSLEIIQSMSGELAAVLVEPVQSRRPDLVPIAFLEELREITHSNNTALIFDEVITGFRVHPAGFQGISGIRPDMCVYGKILGGGMHIGVVAGSAKFLDAVDGGQWNFGDRSYPQAETTIIAGTFCKHPITMACTHAVLLHLLESGPELQESVNDKTSYLVRELNEFFESANIPMKMVHFGSLFRFVYQVNMDLFFYGLLEKGVYIWEGRNCFLSTAHSDEDIRKLIGIIKDTMTELIDAQMFPGARIAAGQQTSDKELIPVSEDQRELWVLSQLGDQAAIACNETVVLSLKGTLRHSLLTEAMNSVVARHDSLRVTFDHQGNMIPIRETVRVDMPVLDLSSATHSNPESAAIDWIRDETERPLATGSLYRSTLLKLTADLHYLVFTASHVIVDGYSIGIILEEMFEVYSSLLKGKPVQLPEPLQLRSYLAWKKEQESSEERQANNLYWLNKTGSNTAATLDLPLDMRRPHKKTYNGAIVRHMVDPTLADRVNRFSQRNKVTPFVTFLSAFALLLNRLTHQTDLTVGVPFAQRSLPGGSSYVGYAITLLPISIEMDEHAEFTRLLSQVKTSVLEAQEHGEFSFSSVFRNSDASHRLSPLEVVFNYERRVNIPDAGNIEVDTIPTPITATKYELSFNVMEFNRNILLDLTYNSNLFRKDTIERYLTYYENILQAIIEPSAEKAPIALLPLLNDADRERLLFAGEPANLQRDHRCLHEVFEAQARHKPDAVAAVYDQQHLTYGELNERANRLARHLRTLGAGPGVLAAILVERSLDMLVGILGVLKAGAAYVPIDPAYPAERIRYVMEDAAPAILLTQSHLSRSLSQHELATVCLDEERDTIEMLSGEDLNVELPSTNLAYVIYTSGSTGKPKGVMISHENVVRLFTSTESIFGFHEDDVWALFHSYSFDFSVWEMWGAWFYGGRLVVVPHLTSRSPENLYHLLEEHKVTVLNQTPSAFRPLAQYEESQDSSKLSLRYINFGGETLDFQSLKPWIDRHGDRSPQFINMYGITETTVVSTYRRIIAEDIGQDTGSLIGIPFPDTKLYVLNRHMQPVPPGVTGEMYVGGPGVAKGYLNRAELNSERFVLDPFSNDPEARMYKSGDLARIRHNGELEYVGRADHQVKIRGYRIELGEIEAALKEHPSVREALVIADVDPHGDKRLIAYVETDQSGDIMPVLRAHLESRLPDYMIPSLFMWLQSMPLTNNGKIDRDSLPKPGYERTDLQPTYVAPRNPAEMKMAAIWEDVLGVKEVGVEDNFFELGGHSLLATRLLSRIREAFQAELPLHVLFDAPTVAALTAKLEDMGMTEMESETEMNPVLLSELLTELENLPEEEREAVMRELPHKEDAWV</sequence>
<dbReference type="SMART" id="SM00825">
    <property type="entry name" value="PKS_KS"/>
    <property type="match status" value="1"/>
</dbReference>
<dbReference type="RefSeq" id="WP_138185890.1">
    <property type="nucleotide sequence ID" value="NZ_LS992241.1"/>
</dbReference>
<evidence type="ECO:0000256" key="8">
    <source>
        <dbReference type="ARBA" id="ARBA00022553"/>
    </source>
</evidence>